<dbReference type="InterPro" id="IPR023825">
    <property type="entry name" value="CRISPR-assoc_RAMP_BGP1436"/>
</dbReference>
<dbReference type="NCBIfam" id="TIGR03986">
    <property type="entry name" value="TIGR03986 family CRISPR-associated RAMP protein"/>
    <property type="match status" value="1"/>
</dbReference>
<evidence type="ECO:0000256" key="2">
    <source>
        <dbReference type="SAM" id="MobiDB-lite"/>
    </source>
</evidence>
<dbReference type="RefSeq" id="WP_006670929.1">
    <property type="nucleotide sequence ID" value="NZ_ABYK01000110.1"/>
</dbReference>
<dbReference type="CDD" id="cd09726">
    <property type="entry name" value="RAMP_I_III"/>
    <property type="match status" value="1"/>
</dbReference>
<evidence type="ECO:0000259" key="3">
    <source>
        <dbReference type="Pfam" id="PF03787"/>
    </source>
</evidence>
<evidence type="ECO:0000256" key="1">
    <source>
        <dbReference type="ARBA" id="ARBA00023118"/>
    </source>
</evidence>
<feature type="compositionally biased region" description="Basic and acidic residues" evidence="2">
    <location>
        <begin position="79"/>
        <end position="89"/>
    </location>
</feature>
<comment type="caution">
    <text evidence="4">The sequence shown here is derived from an EMBL/GenBank/DDBJ whole genome shotgun (WGS) entry which is preliminary data.</text>
</comment>
<organism evidence="4 5">
    <name type="scientific">Limnospira maxima CS-328</name>
    <dbReference type="NCBI Taxonomy" id="513049"/>
    <lineage>
        <taxon>Bacteria</taxon>
        <taxon>Bacillati</taxon>
        <taxon>Cyanobacteriota</taxon>
        <taxon>Cyanophyceae</taxon>
        <taxon>Oscillatoriophycideae</taxon>
        <taxon>Oscillatoriales</taxon>
        <taxon>Sirenicapillariaceae</taxon>
        <taxon>Limnospira</taxon>
    </lineage>
</organism>
<sequence length="805" mass="90788">MSLGNVKVKVQINQKGNSNRSFEFSYTNSKGQFVQKPFTSIPEEQISIALLQKVKTTMQTLTVKVLFEEEGDRILKMREEGQPWDRDTLPEASSEASEAPKNVNPKNFHNPYNFVPAPPRKTDHPELGDRKPVGHGCYHSDRWTGRISVKLKTITPLLIPDASEMTENNDHKTYPVRLGADGKPYLPPTSIKGMLRSDYEAVTNSRLSIFEKHDARLAYRMPANTGLQMVPARIENGQVCLYPGTSAISRDGKPQGAMYAAWLPRYERNGVGTAKFAVKYPDHSLPEHGQKVEAWIEEFAKKGKHQNTIFKYWKVKKIVPYGQNLGNEPQPSTGHGNHQPTGKQMVKIEGYVCVTNKNIDRKHDERVFFVKGQPISLPLTNELKQKWRELISNYQDIHKDEIKKGMTSPPALNNSRWSRHITGGEKECQLSDGTLCYAHVEKEDGAYQIEDLYPVMITRGLYATSPESLLDHTLKPATKKEELSPADRVFGWVNQKGKGSYKGHLRVHSVTCMSDEPIATFNQGGVPLAILGQPKPEQGRFYCADDRQGIPLEQGIDKDCAYESSDEQSIRGRKVYPHHQGLPAGYWDNPQQDRTQKPMMGHYQEYRRPKKDGAEQRDDQNRSMKSWVKVGAEFTFDIDVTNLSDVELGALLYLLTLPDIHYHRLGGGKSLGFGSVRLDLVESETDLRKGKNWSEFYQTLLPDDAEVEAIDVKHCVRVYQDAVKATYGNGKAFEKVPFIVAFCRCAKGFDDNAAVRYPRVTEAPTPEGEAFNWFVENERSRGNNPGLKLSLPALDKPSSLPIAPN</sequence>
<evidence type="ECO:0000313" key="4">
    <source>
        <dbReference type="EMBL" id="EDZ91607.1"/>
    </source>
</evidence>
<dbReference type="GO" id="GO:0051607">
    <property type="term" value="P:defense response to virus"/>
    <property type="evidence" value="ECO:0007669"/>
    <property type="project" value="UniProtKB-KW"/>
</dbReference>
<dbReference type="AlphaFoldDB" id="B5WA38"/>
<keyword evidence="1" id="KW-0051">Antiviral defense</keyword>
<dbReference type="Proteomes" id="UP000004061">
    <property type="component" value="Unassembled WGS sequence"/>
</dbReference>
<gene>
    <name evidence="4" type="ORF">AmaxDRAFT_5638</name>
</gene>
<proteinExistence type="predicted"/>
<dbReference type="InterPro" id="IPR005537">
    <property type="entry name" value="RAMP_III_fam"/>
</dbReference>
<evidence type="ECO:0000313" key="5">
    <source>
        <dbReference type="Proteomes" id="UP000004061"/>
    </source>
</evidence>
<keyword evidence="5" id="KW-1185">Reference proteome</keyword>
<feature type="domain" description="CRISPR type III-associated protein" evidence="3">
    <location>
        <begin position="150"/>
        <end position="210"/>
    </location>
</feature>
<accession>B5WA38</accession>
<dbReference type="EMBL" id="ABYK01000110">
    <property type="protein sequence ID" value="EDZ91607.1"/>
    <property type="molecule type" value="Genomic_DNA"/>
</dbReference>
<feature type="region of interest" description="Disordered" evidence="2">
    <location>
        <begin position="79"/>
        <end position="109"/>
    </location>
</feature>
<reference evidence="4 5" key="1">
    <citation type="journal article" date="2011" name="Appl. Environ. Microbiol.">
        <title>Contribution of a Sodium Ion Gradient to Energy Conservation during Fermentation in the Cyanobacterium Arthrospira (Spirulina) maxima CS-328.</title>
        <authorList>
            <person name="Carrieri D."/>
            <person name="Ananyev G."/>
            <person name="Lenz O."/>
            <person name="Bryant D.A."/>
            <person name="Dismukes G.C."/>
        </authorList>
    </citation>
    <scope>NUCLEOTIDE SEQUENCE [LARGE SCALE GENOMIC DNA]</scope>
    <source>
        <strain evidence="4 5">CS-328</strain>
    </source>
</reference>
<name>B5WA38_LIMMA</name>
<protein>
    <recommendedName>
        <fullName evidence="3">CRISPR type III-associated protein domain-containing protein</fullName>
    </recommendedName>
</protein>
<dbReference type="Pfam" id="PF03787">
    <property type="entry name" value="RAMPs"/>
    <property type="match status" value="1"/>
</dbReference>